<name>A0ACC3DWK2_9PEZI</name>
<organism evidence="1 2">
    <name type="scientific">Coniosporium uncinatum</name>
    <dbReference type="NCBI Taxonomy" id="93489"/>
    <lineage>
        <taxon>Eukaryota</taxon>
        <taxon>Fungi</taxon>
        <taxon>Dikarya</taxon>
        <taxon>Ascomycota</taxon>
        <taxon>Pezizomycotina</taxon>
        <taxon>Dothideomycetes</taxon>
        <taxon>Dothideomycetes incertae sedis</taxon>
        <taxon>Coniosporium</taxon>
    </lineage>
</organism>
<reference evidence="1" key="1">
    <citation type="submission" date="2024-09" db="EMBL/GenBank/DDBJ databases">
        <title>Black Yeasts Isolated from many extreme environments.</title>
        <authorList>
            <person name="Coleine C."/>
            <person name="Stajich J.E."/>
            <person name="Selbmann L."/>
        </authorList>
    </citation>
    <scope>NUCLEOTIDE SEQUENCE</scope>
    <source>
        <strain evidence="1">CCFEE 5737</strain>
    </source>
</reference>
<keyword evidence="2" id="KW-1185">Reference proteome</keyword>
<dbReference type="EMBL" id="JAWDJW010000289">
    <property type="protein sequence ID" value="KAK3081086.1"/>
    <property type="molecule type" value="Genomic_DNA"/>
</dbReference>
<accession>A0ACC3DWK2</accession>
<protein>
    <submittedName>
        <fullName evidence="1">Uncharacterized protein</fullName>
    </submittedName>
</protein>
<evidence type="ECO:0000313" key="1">
    <source>
        <dbReference type="EMBL" id="KAK3081086.1"/>
    </source>
</evidence>
<gene>
    <name evidence="1" type="ORF">LTS18_010358</name>
</gene>
<proteinExistence type="predicted"/>
<comment type="caution">
    <text evidence="1">The sequence shown here is derived from an EMBL/GenBank/DDBJ whole genome shotgun (WGS) entry which is preliminary data.</text>
</comment>
<feature type="non-terminal residue" evidence="1">
    <location>
        <position position="1"/>
    </location>
</feature>
<dbReference type="Proteomes" id="UP001186974">
    <property type="component" value="Unassembled WGS sequence"/>
</dbReference>
<sequence length="305" mass="32345">HETQWAVAENTYSAIYTSPTSADSLLKASPLRYSLEPIADSPSSSSTTANNEDALSEDADIEAELLPSSSSSSVDDDLSTLRPPNEIKAASNTPNPTSPTTSSESEPESGKEAQQPIRPPKEFALDVDRQQMSHVDIVERRPWYHGYEIDASAASIPQQDLLGSVPLVGLSDIKVARDDRSVVRRQFRGMVAGRRGVRAMMAEGKGGGGGGGVGKSAMEGTVLGRRGWGIGKVTADKGMGEKRADDGAERVDIFRTDALGLEEQNAEKLQRGGRGVEARDGSEATSGGQSALKNTARWGGFAKNV</sequence>
<evidence type="ECO:0000313" key="2">
    <source>
        <dbReference type="Proteomes" id="UP001186974"/>
    </source>
</evidence>